<dbReference type="InParanoid" id="A0A2P5EKL6"/>
<proteinExistence type="predicted"/>
<keyword evidence="3" id="KW-1185">Reference proteome</keyword>
<keyword evidence="1" id="KW-1133">Transmembrane helix</keyword>
<gene>
    <name evidence="2" type="ORF">TorRG33x02_181580</name>
</gene>
<keyword evidence="1" id="KW-0472">Membrane</keyword>
<comment type="caution">
    <text evidence="2">The sequence shown here is derived from an EMBL/GenBank/DDBJ whole genome shotgun (WGS) entry which is preliminary data.</text>
</comment>
<keyword evidence="1" id="KW-0812">Transmembrane</keyword>
<evidence type="ECO:0000313" key="2">
    <source>
        <dbReference type="EMBL" id="PON86108.1"/>
    </source>
</evidence>
<dbReference type="EMBL" id="JXTC01000137">
    <property type="protein sequence ID" value="PON86108.1"/>
    <property type="molecule type" value="Genomic_DNA"/>
</dbReference>
<name>A0A2P5EKL6_TREOI</name>
<protein>
    <submittedName>
        <fullName evidence="2">Uncharacterized protein</fullName>
    </submittedName>
</protein>
<sequence>MGIDLKRIAELNNKGMYNFGENIPLSFHVINMVLLNNGVFSHNLHGIDPITITTTTTTIIIIIITRTLLYYLLSHLKHLPKRTLSHNSQNLKIRGPNLQIASLHTLLAPLFTTNDVVCAPIFRVRFVFVFIQVQIE</sequence>
<evidence type="ECO:0000313" key="3">
    <source>
        <dbReference type="Proteomes" id="UP000237000"/>
    </source>
</evidence>
<dbReference type="Proteomes" id="UP000237000">
    <property type="component" value="Unassembled WGS sequence"/>
</dbReference>
<reference evidence="3" key="1">
    <citation type="submission" date="2016-06" db="EMBL/GenBank/DDBJ databases">
        <title>Parallel loss of symbiosis genes in relatives of nitrogen-fixing non-legume Parasponia.</title>
        <authorList>
            <person name="Van Velzen R."/>
            <person name="Holmer R."/>
            <person name="Bu F."/>
            <person name="Rutten L."/>
            <person name="Van Zeijl A."/>
            <person name="Liu W."/>
            <person name="Santuari L."/>
            <person name="Cao Q."/>
            <person name="Sharma T."/>
            <person name="Shen D."/>
            <person name="Roswanjaya Y."/>
            <person name="Wardhani T."/>
            <person name="Kalhor M.S."/>
            <person name="Jansen J."/>
            <person name="Van den Hoogen J."/>
            <person name="Gungor B."/>
            <person name="Hartog M."/>
            <person name="Hontelez J."/>
            <person name="Verver J."/>
            <person name="Yang W.-C."/>
            <person name="Schijlen E."/>
            <person name="Repin R."/>
            <person name="Schilthuizen M."/>
            <person name="Schranz E."/>
            <person name="Heidstra R."/>
            <person name="Miyata K."/>
            <person name="Fedorova E."/>
            <person name="Kohlen W."/>
            <person name="Bisseling T."/>
            <person name="Smit S."/>
            <person name="Geurts R."/>
        </authorList>
    </citation>
    <scope>NUCLEOTIDE SEQUENCE [LARGE SCALE GENOMIC DNA]</scope>
    <source>
        <strain evidence="3">cv. RG33-2</strain>
    </source>
</reference>
<dbReference type="OrthoDB" id="10365062at2759"/>
<accession>A0A2P5EKL6</accession>
<evidence type="ECO:0000256" key="1">
    <source>
        <dbReference type="SAM" id="Phobius"/>
    </source>
</evidence>
<feature type="transmembrane region" description="Helical" evidence="1">
    <location>
        <begin position="50"/>
        <end position="73"/>
    </location>
</feature>
<organism evidence="2 3">
    <name type="scientific">Trema orientale</name>
    <name type="common">Charcoal tree</name>
    <name type="synonym">Celtis orientalis</name>
    <dbReference type="NCBI Taxonomy" id="63057"/>
    <lineage>
        <taxon>Eukaryota</taxon>
        <taxon>Viridiplantae</taxon>
        <taxon>Streptophyta</taxon>
        <taxon>Embryophyta</taxon>
        <taxon>Tracheophyta</taxon>
        <taxon>Spermatophyta</taxon>
        <taxon>Magnoliopsida</taxon>
        <taxon>eudicotyledons</taxon>
        <taxon>Gunneridae</taxon>
        <taxon>Pentapetalae</taxon>
        <taxon>rosids</taxon>
        <taxon>fabids</taxon>
        <taxon>Rosales</taxon>
        <taxon>Cannabaceae</taxon>
        <taxon>Trema</taxon>
    </lineage>
</organism>
<dbReference type="AlphaFoldDB" id="A0A2P5EKL6"/>